<comment type="caution">
    <text evidence="2">The sequence shown here is derived from an EMBL/GenBank/DDBJ whole genome shotgun (WGS) entry which is preliminary data.</text>
</comment>
<dbReference type="AlphaFoldDB" id="A0A8X6YSP1"/>
<dbReference type="EMBL" id="BMAV01023043">
    <property type="protein sequence ID" value="GFY78506.1"/>
    <property type="molecule type" value="Genomic_DNA"/>
</dbReference>
<name>A0A8X6YSP1_9ARAC</name>
<sequence length="109" mass="12200">MQPKINRSQKIPVPRISSPHKICKEAKVAEKPIGATAPMDKTNPALGETPAPDPGYRSGASCPKNTPINLKFQTNYKPIVKRNIEKIPYFQHKTWENFLKNISTSPDSM</sequence>
<evidence type="ECO:0000313" key="3">
    <source>
        <dbReference type="Proteomes" id="UP000886998"/>
    </source>
</evidence>
<dbReference type="Proteomes" id="UP000886998">
    <property type="component" value="Unassembled WGS sequence"/>
</dbReference>
<feature type="region of interest" description="Disordered" evidence="1">
    <location>
        <begin position="1"/>
        <end position="64"/>
    </location>
</feature>
<evidence type="ECO:0000256" key="1">
    <source>
        <dbReference type="SAM" id="MobiDB-lite"/>
    </source>
</evidence>
<proteinExistence type="predicted"/>
<organism evidence="2 3">
    <name type="scientific">Trichonephila inaurata madagascariensis</name>
    <dbReference type="NCBI Taxonomy" id="2747483"/>
    <lineage>
        <taxon>Eukaryota</taxon>
        <taxon>Metazoa</taxon>
        <taxon>Ecdysozoa</taxon>
        <taxon>Arthropoda</taxon>
        <taxon>Chelicerata</taxon>
        <taxon>Arachnida</taxon>
        <taxon>Araneae</taxon>
        <taxon>Araneomorphae</taxon>
        <taxon>Entelegynae</taxon>
        <taxon>Araneoidea</taxon>
        <taxon>Nephilidae</taxon>
        <taxon>Trichonephila</taxon>
        <taxon>Trichonephila inaurata</taxon>
    </lineage>
</organism>
<reference evidence="2" key="1">
    <citation type="submission" date="2020-08" db="EMBL/GenBank/DDBJ databases">
        <title>Multicomponent nature underlies the extraordinary mechanical properties of spider dragline silk.</title>
        <authorList>
            <person name="Kono N."/>
            <person name="Nakamura H."/>
            <person name="Mori M."/>
            <person name="Yoshida Y."/>
            <person name="Ohtoshi R."/>
            <person name="Malay A.D."/>
            <person name="Moran D.A.P."/>
            <person name="Tomita M."/>
            <person name="Numata K."/>
            <person name="Arakawa K."/>
        </authorList>
    </citation>
    <scope>NUCLEOTIDE SEQUENCE</scope>
</reference>
<protein>
    <submittedName>
        <fullName evidence="2">Uncharacterized protein</fullName>
    </submittedName>
</protein>
<gene>
    <name evidence="2" type="ORF">TNIN_198651</name>
</gene>
<evidence type="ECO:0000313" key="2">
    <source>
        <dbReference type="EMBL" id="GFY78506.1"/>
    </source>
</evidence>
<keyword evidence="3" id="KW-1185">Reference proteome</keyword>
<accession>A0A8X6YSP1</accession>